<dbReference type="CDD" id="cd00037">
    <property type="entry name" value="CLECT"/>
    <property type="match status" value="1"/>
</dbReference>
<comment type="caution">
    <text evidence="3">The sequence shown here is derived from an EMBL/GenBank/DDBJ whole genome shotgun (WGS) entry which is preliminary data.</text>
</comment>
<keyword evidence="1" id="KW-1015">Disulfide bond</keyword>
<dbReference type="InterPro" id="IPR050976">
    <property type="entry name" value="Snaclec"/>
</dbReference>
<evidence type="ECO:0000313" key="3">
    <source>
        <dbReference type="EMBL" id="GMS98994.1"/>
    </source>
</evidence>
<dbReference type="Gene3D" id="3.10.100.10">
    <property type="entry name" value="Mannose-Binding Protein A, subunit A"/>
    <property type="match status" value="1"/>
</dbReference>
<evidence type="ECO:0000256" key="1">
    <source>
        <dbReference type="ARBA" id="ARBA00023157"/>
    </source>
</evidence>
<dbReference type="PANTHER" id="PTHR22991:SF40">
    <property type="entry name" value="PROTEIN CBG13490"/>
    <property type="match status" value="1"/>
</dbReference>
<name>A0AAV5TYE6_9BILA</name>
<dbReference type="PANTHER" id="PTHR22991">
    <property type="entry name" value="PROTEIN CBG13490"/>
    <property type="match status" value="1"/>
</dbReference>
<dbReference type="EMBL" id="BTSX01000005">
    <property type="protein sequence ID" value="GMS98994.1"/>
    <property type="molecule type" value="Genomic_DNA"/>
</dbReference>
<keyword evidence="4" id="KW-1185">Reference proteome</keyword>
<gene>
    <name evidence="3" type="ORF">PENTCL1PPCAC_21169</name>
</gene>
<organism evidence="3 4">
    <name type="scientific">Pristionchus entomophagus</name>
    <dbReference type="NCBI Taxonomy" id="358040"/>
    <lineage>
        <taxon>Eukaryota</taxon>
        <taxon>Metazoa</taxon>
        <taxon>Ecdysozoa</taxon>
        <taxon>Nematoda</taxon>
        <taxon>Chromadorea</taxon>
        <taxon>Rhabditida</taxon>
        <taxon>Rhabditina</taxon>
        <taxon>Diplogasteromorpha</taxon>
        <taxon>Diplogasteroidea</taxon>
        <taxon>Neodiplogasteridae</taxon>
        <taxon>Pristionchus</taxon>
    </lineage>
</organism>
<proteinExistence type="predicted"/>
<keyword evidence="2" id="KW-0732">Signal</keyword>
<dbReference type="AlphaFoldDB" id="A0AAV5TYE6"/>
<evidence type="ECO:0000256" key="2">
    <source>
        <dbReference type="SAM" id="SignalP"/>
    </source>
</evidence>
<feature type="non-terminal residue" evidence="3">
    <location>
        <position position="125"/>
    </location>
</feature>
<protein>
    <recommendedName>
        <fullName evidence="5">C-type lectin domain-containing protein</fullName>
    </recommendedName>
</protein>
<dbReference type="Proteomes" id="UP001432027">
    <property type="component" value="Unassembled WGS sequence"/>
</dbReference>
<evidence type="ECO:0008006" key="5">
    <source>
        <dbReference type="Google" id="ProtNLM"/>
    </source>
</evidence>
<reference evidence="3" key="1">
    <citation type="submission" date="2023-10" db="EMBL/GenBank/DDBJ databases">
        <title>Genome assembly of Pristionchus species.</title>
        <authorList>
            <person name="Yoshida K."/>
            <person name="Sommer R.J."/>
        </authorList>
    </citation>
    <scope>NUCLEOTIDE SEQUENCE</scope>
    <source>
        <strain evidence="3">RS0144</strain>
    </source>
</reference>
<evidence type="ECO:0000313" key="4">
    <source>
        <dbReference type="Proteomes" id="UP001432027"/>
    </source>
</evidence>
<feature type="signal peptide" evidence="2">
    <location>
        <begin position="1"/>
        <end position="15"/>
    </location>
</feature>
<dbReference type="SUPFAM" id="SSF56436">
    <property type="entry name" value="C-type lectin-like"/>
    <property type="match status" value="1"/>
</dbReference>
<accession>A0AAV5TYE6</accession>
<feature type="non-terminal residue" evidence="3">
    <location>
        <position position="1"/>
    </location>
</feature>
<dbReference type="InterPro" id="IPR016186">
    <property type="entry name" value="C-type_lectin-like/link_sf"/>
</dbReference>
<sequence>WRLLLVLSIWQIVHSSCPSGFELIRDGECRGLYTSLTLYTDEAYGKTVAKCKEIQAQPIIIHNQNHQSYWMDWREKNGSTPWNIWPIGLTCNTNTKKWVWSDGSAVDYYKPANGVYYTELDQNCK</sequence>
<dbReference type="InterPro" id="IPR016187">
    <property type="entry name" value="CTDL_fold"/>
</dbReference>
<feature type="chain" id="PRO_5043349561" description="C-type lectin domain-containing protein" evidence="2">
    <location>
        <begin position="16"/>
        <end position="125"/>
    </location>
</feature>